<evidence type="ECO:0000256" key="16">
    <source>
        <dbReference type="ARBA" id="ARBA00025727"/>
    </source>
</evidence>
<feature type="compositionally biased region" description="Low complexity" evidence="19">
    <location>
        <begin position="454"/>
        <end position="510"/>
    </location>
</feature>
<evidence type="ECO:0000256" key="18">
    <source>
        <dbReference type="RuleBase" id="RU000489"/>
    </source>
</evidence>
<feature type="domain" description="GH18" evidence="22">
    <location>
        <begin position="29"/>
        <end position="350"/>
    </location>
</feature>
<feature type="domain" description="Chitin-binding type-1" evidence="21">
    <location>
        <begin position="390"/>
        <end position="438"/>
    </location>
</feature>
<keyword evidence="9" id="KW-0146">Chitin degradation</keyword>
<evidence type="ECO:0000256" key="17">
    <source>
        <dbReference type="PROSITE-ProRule" id="PRU00261"/>
    </source>
</evidence>
<evidence type="ECO:0000313" key="23">
    <source>
        <dbReference type="EMBL" id="TKX18975.1"/>
    </source>
</evidence>
<feature type="disulfide bond" evidence="17">
    <location>
        <begin position="409"/>
        <end position="423"/>
    </location>
</feature>
<keyword evidence="7 20" id="KW-0732">Signal</keyword>
<dbReference type="EC" id="3.2.1.14" evidence="3"/>
<keyword evidence="17" id="KW-1015">Disulfide bond</keyword>
<dbReference type="Pfam" id="PF00704">
    <property type="entry name" value="Glyco_hydro_18"/>
    <property type="match status" value="1"/>
</dbReference>
<gene>
    <name evidence="23" type="ORF">C1H76_8864</name>
</gene>
<comment type="similarity">
    <text evidence="16">Belongs to the glycosyl hydrolase 18 family. Chitinase class III subfamily.</text>
</comment>
<dbReference type="PROSITE" id="PS01095">
    <property type="entry name" value="GH18_1"/>
    <property type="match status" value="1"/>
</dbReference>
<feature type="region of interest" description="Disordered" evidence="19">
    <location>
        <begin position="447"/>
        <end position="551"/>
    </location>
</feature>
<dbReference type="InterPro" id="IPR045321">
    <property type="entry name" value="Cts1-like"/>
</dbReference>
<evidence type="ECO:0000256" key="1">
    <source>
        <dbReference type="ARBA" id="ARBA00000822"/>
    </source>
</evidence>
<dbReference type="Proteomes" id="UP000308133">
    <property type="component" value="Unassembled WGS sequence"/>
</dbReference>
<dbReference type="PROSITE" id="PS50941">
    <property type="entry name" value="CHIT_BIND_I_2"/>
    <property type="match status" value="1"/>
</dbReference>
<keyword evidence="6 17" id="KW-0147">Chitin-binding</keyword>
<keyword evidence="12" id="KW-0119">Carbohydrate metabolism</keyword>
<keyword evidence="11" id="KW-0325">Glycoprotein</keyword>
<dbReference type="GO" id="GO:0008843">
    <property type="term" value="F:endochitinase activity"/>
    <property type="evidence" value="ECO:0007669"/>
    <property type="project" value="UniProtKB-EC"/>
</dbReference>
<keyword evidence="4" id="KW-1003">Cell membrane</keyword>
<comment type="catalytic activity">
    <reaction evidence="1">
        <text>Random endo-hydrolysis of N-acetyl-beta-D-glucosaminide (1-&gt;4)-beta-linkages in chitin and chitodextrins.</text>
        <dbReference type="EC" id="3.2.1.14"/>
    </reaction>
</comment>
<dbReference type="InterPro" id="IPR001002">
    <property type="entry name" value="Chitin-bd_1"/>
</dbReference>
<dbReference type="GO" id="GO:0005886">
    <property type="term" value="C:plasma membrane"/>
    <property type="evidence" value="ECO:0007669"/>
    <property type="project" value="UniProtKB-SubCell"/>
</dbReference>
<comment type="caution">
    <text evidence="17">Lacks conserved residue(s) required for the propagation of feature annotation.</text>
</comment>
<evidence type="ECO:0000256" key="19">
    <source>
        <dbReference type="SAM" id="MobiDB-lite"/>
    </source>
</evidence>
<evidence type="ECO:0000256" key="4">
    <source>
        <dbReference type="ARBA" id="ARBA00022475"/>
    </source>
</evidence>
<name>A0A4U7APY6_9PEZI</name>
<evidence type="ECO:0000256" key="10">
    <source>
        <dbReference type="ARBA" id="ARBA00023136"/>
    </source>
</evidence>
<evidence type="ECO:0000256" key="3">
    <source>
        <dbReference type="ARBA" id="ARBA00012729"/>
    </source>
</evidence>
<keyword evidence="14 18" id="KW-0326">Glycosidase</keyword>
<dbReference type="PROSITE" id="PS51910">
    <property type="entry name" value="GH18_2"/>
    <property type="match status" value="1"/>
</dbReference>
<evidence type="ECO:0000256" key="14">
    <source>
        <dbReference type="ARBA" id="ARBA00023295"/>
    </source>
</evidence>
<dbReference type="InterPro" id="IPR050542">
    <property type="entry name" value="Glycosyl_Hydrlase18_Chitinase"/>
</dbReference>
<feature type="signal peptide" evidence="20">
    <location>
        <begin position="1"/>
        <end position="20"/>
    </location>
</feature>
<evidence type="ECO:0000256" key="8">
    <source>
        <dbReference type="ARBA" id="ARBA00022801"/>
    </source>
</evidence>
<keyword evidence="15" id="KW-0624">Polysaccharide degradation</keyword>
<feature type="chain" id="PRO_5020748548" description="chitinase" evidence="20">
    <location>
        <begin position="21"/>
        <end position="834"/>
    </location>
</feature>
<dbReference type="GO" id="GO:0000272">
    <property type="term" value="P:polysaccharide catabolic process"/>
    <property type="evidence" value="ECO:0007669"/>
    <property type="project" value="UniProtKB-KW"/>
</dbReference>
<keyword evidence="5" id="KW-0336">GPI-anchor</keyword>
<evidence type="ECO:0000256" key="7">
    <source>
        <dbReference type="ARBA" id="ARBA00022729"/>
    </source>
</evidence>
<evidence type="ECO:0000256" key="9">
    <source>
        <dbReference type="ARBA" id="ARBA00023024"/>
    </source>
</evidence>
<accession>A0A4U7APY6</accession>
<keyword evidence="10" id="KW-0472">Membrane</keyword>
<dbReference type="EMBL" id="PTQR01000123">
    <property type="protein sequence ID" value="TKX18975.1"/>
    <property type="molecule type" value="Genomic_DNA"/>
</dbReference>
<evidence type="ECO:0000256" key="2">
    <source>
        <dbReference type="ARBA" id="ARBA00004609"/>
    </source>
</evidence>
<dbReference type="InterPro" id="IPR017853">
    <property type="entry name" value="GH"/>
</dbReference>
<comment type="subcellular location">
    <subcellularLocation>
        <location evidence="2">Cell membrane</location>
        <topology evidence="2">Lipid-anchor</topology>
        <topology evidence="2">GPI-anchor</topology>
    </subcellularLocation>
</comment>
<dbReference type="GO" id="GO:0005576">
    <property type="term" value="C:extracellular region"/>
    <property type="evidence" value="ECO:0007669"/>
    <property type="project" value="TreeGrafter"/>
</dbReference>
<sequence>MSRFALALTASLSLLVSSSAAAFAPQAKTNVAVYWGQGPYQARLVETCKNPNIDVVIIGFVNVFPDQGKGGYPGTNFGNACGAATFKNKAGKQTQLLSSCPDIGPDITTCQTTYGKKVLLSLGGGYPTNYFIGSDQSAVSFANFVWGAFGPVTSSWTSSKGPRPFGTAVIDGFDFDIESDLAKAPTFQGKPVNDYRTRGYVKMIQTLKQTLYPTDKSKTYYITGSPQCLVPDAHFAKVVSSAWFDYLYIQFYNTPLCSARAGVNYIEGASSIDISYSKWSKVTFFNKNLKIYIGVPGSKTASNSLDYYLPPLEANLLIKKYYSDAKFGGVMLWEATYAMSNVVCGKNYPTWIKQLLNAAKAGTTINTVTDDCPSVKVKCGSCSANPVSTDGRCGPNFGSTCAGSSFGPCCSTDGYCSSSYSVCSSAAGCDSQYADCTAAAAVQPSRMLKRQDDTSSNSSVAVSANSSAAATPAPVVALPTNSSDASDSSETVSSSDVATSSVVSTNATEEASSPAITDAPTMTSSATVSGSDEFTYSPETAETASVFDVPSTEETSAVTSEIPSTSASTKASTEASIEATITAPAQKFATVTVFTTLTSTITESDTTKVITSTIPIATSTITVEDAPISTVVSSTITTCEPDITSCSASPALQTRTTVLTNTITLHQTVTVPSAEATFTSYSTAYYTTIVNLALNPDNTLYNPHADAASSQPANDTTRTTKLLRTETVELTQTVTPLTTTEKGTTTVLQYVTVAPVAKFPEQKGAGEVVVNRVKADAQPLSVTVEPVAAGTARASASQAEKVVQQTNANGGVREAGSVVGMMVVGMVCGLALLL</sequence>
<evidence type="ECO:0000256" key="6">
    <source>
        <dbReference type="ARBA" id="ARBA00022669"/>
    </source>
</evidence>
<dbReference type="GO" id="GO:0098552">
    <property type="term" value="C:side of membrane"/>
    <property type="evidence" value="ECO:0007669"/>
    <property type="project" value="UniProtKB-KW"/>
</dbReference>
<dbReference type="CDD" id="cd02877">
    <property type="entry name" value="GH18_hevamine_XipI_class_III"/>
    <property type="match status" value="1"/>
</dbReference>
<organism evidence="23 24">
    <name type="scientific">Elsinoe australis</name>
    <dbReference type="NCBI Taxonomy" id="40998"/>
    <lineage>
        <taxon>Eukaryota</taxon>
        <taxon>Fungi</taxon>
        <taxon>Dikarya</taxon>
        <taxon>Ascomycota</taxon>
        <taxon>Pezizomycotina</taxon>
        <taxon>Dothideomycetes</taxon>
        <taxon>Dothideomycetidae</taxon>
        <taxon>Myriangiales</taxon>
        <taxon>Elsinoaceae</taxon>
        <taxon>Elsinoe</taxon>
    </lineage>
</organism>
<proteinExistence type="inferred from homology"/>
<evidence type="ECO:0000256" key="20">
    <source>
        <dbReference type="SAM" id="SignalP"/>
    </source>
</evidence>
<feature type="compositionally biased region" description="Polar residues" evidence="19">
    <location>
        <begin position="520"/>
        <end position="543"/>
    </location>
</feature>
<dbReference type="Gene3D" id="3.20.20.80">
    <property type="entry name" value="Glycosidases"/>
    <property type="match status" value="1"/>
</dbReference>
<evidence type="ECO:0000256" key="12">
    <source>
        <dbReference type="ARBA" id="ARBA00023277"/>
    </source>
</evidence>
<keyword evidence="13" id="KW-0449">Lipoprotein</keyword>
<evidence type="ECO:0000259" key="22">
    <source>
        <dbReference type="PROSITE" id="PS51910"/>
    </source>
</evidence>
<evidence type="ECO:0000256" key="5">
    <source>
        <dbReference type="ARBA" id="ARBA00022622"/>
    </source>
</evidence>
<dbReference type="SUPFAM" id="SSF51445">
    <property type="entry name" value="(Trans)glycosidases"/>
    <property type="match status" value="1"/>
</dbReference>
<dbReference type="AlphaFoldDB" id="A0A4U7APY6"/>
<evidence type="ECO:0000256" key="11">
    <source>
        <dbReference type="ARBA" id="ARBA00023180"/>
    </source>
</evidence>
<comment type="caution">
    <text evidence="23">The sequence shown here is derived from an EMBL/GenBank/DDBJ whole genome shotgun (WGS) entry which is preliminary data.</text>
</comment>
<evidence type="ECO:0000256" key="13">
    <source>
        <dbReference type="ARBA" id="ARBA00023288"/>
    </source>
</evidence>
<dbReference type="InterPro" id="IPR001579">
    <property type="entry name" value="Glyco_hydro_18_chit_AS"/>
</dbReference>
<reference evidence="23 24" key="1">
    <citation type="submission" date="2018-02" db="EMBL/GenBank/DDBJ databases">
        <title>Draft genome sequences of Elsinoe sp., causing black scab on jojoba.</title>
        <authorList>
            <person name="Stodart B."/>
            <person name="Jeffress S."/>
            <person name="Ash G."/>
            <person name="Arun Chinnappa K."/>
        </authorList>
    </citation>
    <scope>NUCLEOTIDE SEQUENCE [LARGE SCALE GENOMIC DNA]</scope>
    <source>
        <strain evidence="23 24">Hillstone_2</strain>
    </source>
</reference>
<dbReference type="GO" id="GO:0008061">
    <property type="term" value="F:chitin binding"/>
    <property type="evidence" value="ECO:0007669"/>
    <property type="project" value="UniProtKB-UniRule"/>
</dbReference>
<protein>
    <recommendedName>
        <fullName evidence="3">chitinase</fullName>
        <ecNumber evidence="3">3.2.1.14</ecNumber>
    </recommendedName>
</protein>
<evidence type="ECO:0000313" key="24">
    <source>
        <dbReference type="Proteomes" id="UP000308133"/>
    </source>
</evidence>
<dbReference type="InterPro" id="IPR001223">
    <property type="entry name" value="Glyco_hydro18_cat"/>
</dbReference>
<keyword evidence="8 18" id="KW-0378">Hydrolase</keyword>
<dbReference type="GO" id="GO:0006032">
    <property type="term" value="P:chitin catabolic process"/>
    <property type="evidence" value="ECO:0007669"/>
    <property type="project" value="UniProtKB-KW"/>
</dbReference>
<dbReference type="PANTHER" id="PTHR45708:SF47">
    <property type="entry name" value="ENDOCHITINASE A"/>
    <property type="match status" value="1"/>
</dbReference>
<evidence type="ECO:0000256" key="15">
    <source>
        <dbReference type="ARBA" id="ARBA00023326"/>
    </source>
</evidence>
<dbReference type="PANTHER" id="PTHR45708">
    <property type="entry name" value="ENDOCHITINASE"/>
    <property type="match status" value="1"/>
</dbReference>
<evidence type="ECO:0000259" key="21">
    <source>
        <dbReference type="PROSITE" id="PS50941"/>
    </source>
</evidence>